<evidence type="ECO:0000313" key="1">
    <source>
        <dbReference type="EMBL" id="AIA92894.1"/>
    </source>
</evidence>
<sequence length="72" mass="8558">MIHKSKSNVGANIATEDISRLSRFRYLYRNDVYLYRREGLQGFAYETVRLFGHAMRVLFKAPNYKNKDLQLL</sequence>
<dbReference type="EMBL" id="KF125566">
    <property type="protein sequence ID" value="AIA92894.1"/>
    <property type="molecule type" value="Genomic_DNA"/>
</dbReference>
<dbReference type="AlphaFoldDB" id="A0A060CCI8"/>
<accession>A0A060CCI8</accession>
<proteinExistence type="predicted"/>
<name>A0A060CCI8_9LACO</name>
<protein>
    <submittedName>
        <fullName evidence="1">CAZy families GT2 protein</fullName>
    </submittedName>
</protein>
<organism evidence="1">
    <name type="scientific">uncultured Lactobacillus sp</name>
    <dbReference type="NCBI Taxonomy" id="153152"/>
    <lineage>
        <taxon>Bacteria</taxon>
        <taxon>Bacillati</taxon>
        <taxon>Bacillota</taxon>
        <taxon>Bacilli</taxon>
        <taxon>Lactobacillales</taxon>
        <taxon>Lactobacillaceae</taxon>
        <taxon>Lactobacillus</taxon>
        <taxon>environmental samples</taxon>
    </lineage>
</organism>
<reference evidence="1" key="1">
    <citation type="journal article" date="2013" name="Environ. Microbiol.">
        <title>Seasonally variable intestinal metagenomes of the red palm weevil (Rhynchophorus ferrugineus).</title>
        <authorList>
            <person name="Jia S."/>
            <person name="Zhang X."/>
            <person name="Zhang G."/>
            <person name="Yin A."/>
            <person name="Zhang S."/>
            <person name="Li F."/>
            <person name="Wang L."/>
            <person name="Zhao D."/>
            <person name="Yun Q."/>
            <person name="Tala"/>
            <person name="Wang J."/>
            <person name="Sun G."/>
            <person name="Baabdullah M."/>
            <person name="Yu X."/>
            <person name="Hu S."/>
            <person name="Al-Mssallem I.S."/>
            <person name="Yu J."/>
        </authorList>
    </citation>
    <scope>NUCLEOTIDE SEQUENCE</scope>
</reference>